<keyword evidence="11" id="KW-0446">Lipid-binding</keyword>
<comment type="subcellular location">
    <subcellularLocation>
        <location evidence="2">Endoplasmic reticulum membrane</location>
    </subcellularLocation>
    <subcellularLocation>
        <location evidence="1">Microsome membrane</location>
        <topology evidence="1">Peripheral membrane protein</topology>
    </subcellularLocation>
</comment>
<dbReference type="InterPro" id="IPR036396">
    <property type="entry name" value="Cyt_P450_sf"/>
</dbReference>
<proteinExistence type="inferred from homology"/>
<dbReference type="GO" id="GO:0006694">
    <property type="term" value="P:steroid biosynthetic process"/>
    <property type="evidence" value="ECO:0007669"/>
    <property type="project" value="UniProtKB-KW"/>
</dbReference>
<evidence type="ECO:0000256" key="16">
    <source>
        <dbReference type="ARBA" id="ARBA00044217"/>
    </source>
</evidence>
<dbReference type="OMA" id="GPQEAME"/>
<dbReference type="GO" id="GO:0004508">
    <property type="term" value="F:steroid 17-alpha-monooxygenase activity"/>
    <property type="evidence" value="ECO:0007669"/>
    <property type="project" value="TreeGrafter"/>
</dbReference>
<comment type="cofactor">
    <cofactor evidence="21">
        <name>heme</name>
        <dbReference type="ChEBI" id="CHEBI:30413"/>
    </cofactor>
</comment>
<evidence type="ECO:0000256" key="18">
    <source>
        <dbReference type="ARBA" id="ARBA00044282"/>
    </source>
</evidence>
<evidence type="ECO:0000256" key="21">
    <source>
        <dbReference type="PIRSR" id="PIRSR602401-1"/>
    </source>
</evidence>
<evidence type="ECO:0000256" key="22">
    <source>
        <dbReference type="RuleBase" id="RU000461"/>
    </source>
</evidence>
<evidence type="ECO:0000256" key="13">
    <source>
        <dbReference type="ARBA" id="ARBA00023250"/>
    </source>
</evidence>
<accession>A0A8C4NBH6</accession>
<dbReference type="Proteomes" id="UP000694388">
    <property type="component" value="Unplaced"/>
</dbReference>
<dbReference type="AlphaFoldDB" id="A0A8C4NBH6"/>
<dbReference type="PANTHER" id="PTHR24289">
    <property type="entry name" value="STEROID 17-ALPHA-HYDROXYLASE/17,20 LYASE"/>
    <property type="match status" value="1"/>
</dbReference>
<dbReference type="InterPro" id="IPR002401">
    <property type="entry name" value="Cyt_P450_E_grp-I"/>
</dbReference>
<keyword evidence="10 22" id="KW-0503">Monooxygenase</keyword>
<keyword evidence="9 21" id="KW-0408">Iron</keyword>
<dbReference type="PRINTS" id="PR00385">
    <property type="entry name" value="P450"/>
</dbReference>
<evidence type="ECO:0000256" key="10">
    <source>
        <dbReference type="ARBA" id="ARBA00023033"/>
    </source>
</evidence>
<dbReference type="PANTHER" id="PTHR24289:SF1">
    <property type="entry name" value="STEROID 17-ALPHA-HYDROXYLASE_17,20 LYASE"/>
    <property type="match status" value="1"/>
</dbReference>
<evidence type="ECO:0000313" key="23">
    <source>
        <dbReference type="Ensembl" id="ENSEBUP00000005236.1"/>
    </source>
</evidence>
<keyword evidence="5 21" id="KW-0479">Metal-binding</keyword>
<name>A0A8C4NBH6_EPTBU</name>
<evidence type="ECO:0000256" key="15">
    <source>
        <dbReference type="ARBA" id="ARBA00044116"/>
    </source>
</evidence>
<dbReference type="FunFam" id="1.10.630.10:FF:000049">
    <property type="entry name" value="steroid 21-hydroxylase isoform X1"/>
    <property type="match status" value="1"/>
</dbReference>
<evidence type="ECO:0000256" key="17">
    <source>
        <dbReference type="ARBA" id="ARBA00044265"/>
    </source>
</evidence>
<protein>
    <recommendedName>
        <fullName evidence="15">Steroid 21-hydroxylase</fullName>
        <ecNumber evidence="14">1.14.14.16</ecNumber>
    </recommendedName>
    <alternativeName>
        <fullName evidence="19">21-OHase</fullName>
    </alternativeName>
    <alternativeName>
        <fullName evidence="16">Cytochrome P-450c21</fullName>
    </alternativeName>
    <alternativeName>
        <fullName evidence="20">Cytochrome P450 21</fullName>
    </alternativeName>
    <alternativeName>
        <fullName evidence="18">Cytochrome P450 XXI</fullName>
    </alternativeName>
    <alternativeName>
        <fullName evidence="17">Cytochrome P450-C21</fullName>
    </alternativeName>
</protein>
<keyword evidence="4 21" id="KW-0349">Heme</keyword>
<evidence type="ECO:0000256" key="20">
    <source>
        <dbReference type="ARBA" id="ARBA00044342"/>
    </source>
</evidence>
<keyword evidence="7" id="KW-0492">Microsome</keyword>
<reference evidence="23" key="1">
    <citation type="submission" date="2025-08" db="UniProtKB">
        <authorList>
            <consortium name="Ensembl"/>
        </authorList>
    </citation>
    <scope>IDENTIFICATION</scope>
</reference>
<dbReference type="Gene3D" id="1.10.630.10">
    <property type="entry name" value="Cytochrome P450"/>
    <property type="match status" value="1"/>
</dbReference>
<dbReference type="GO" id="GO:0042446">
    <property type="term" value="P:hormone biosynthetic process"/>
    <property type="evidence" value="ECO:0007669"/>
    <property type="project" value="TreeGrafter"/>
</dbReference>
<comment type="similarity">
    <text evidence="3 22">Belongs to the cytochrome P450 family.</text>
</comment>
<evidence type="ECO:0000256" key="1">
    <source>
        <dbReference type="ARBA" id="ARBA00004174"/>
    </source>
</evidence>
<evidence type="ECO:0000256" key="19">
    <source>
        <dbReference type="ARBA" id="ARBA00044304"/>
    </source>
</evidence>
<evidence type="ECO:0000256" key="9">
    <source>
        <dbReference type="ARBA" id="ARBA00023004"/>
    </source>
</evidence>
<dbReference type="GO" id="GO:0008289">
    <property type="term" value="F:lipid binding"/>
    <property type="evidence" value="ECO:0007669"/>
    <property type="project" value="UniProtKB-KW"/>
</dbReference>
<dbReference type="InterPro" id="IPR017972">
    <property type="entry name" value="Cyt_P450_CS"/>
</dbReference>
<organism evidence="23 24">
    <name type="scientific">Eptatretus burgeri</name>
    <name type="common">Inshore hagfish</name>
    <dbReference type="NCBI Taxonomy" id="7764"/>
    <lineage>
        <taxon>Eukaryota</taxon>
        <taxon>Metazoa</taxon>
        <taxon>Chordata</taxon>
        <taxon>Craniata</taxon>
        <taxon>Vertebrata</taxon>
        <taxon>Cyclostomata</taxon>
        <taxon>Myxini</taxon>
        <taxon>Myxiniformes</taxon>
        <taxon>Myxinidae</taxon>
        <taxon>Eptatretinae</taxon>
        <taxon>Eptatretus</taxon>
    </lineage>
</organism>
<dbReference type="SUPFAM" id="SSF48264">
    <property type="entry name" value="Cytochrome P450"/>
    <property type="match status" value="1"/>
</dbReference>
<dbReference type="GO" id="GO:0005789">
    <property type="term" value="C:endoplasmic reticulum membrane"/>
    <property type="evidence" value="ECO:0007669"/>
    <property type="project" value="UniProtKB-SubCell"/>
</dbReference>
<dbReference type="GeneTree" id="ENSGT00940000155588"/>
<dbReference type="InterPro" id="IPR001128">
    <property type="entry name" value="Cyt_P450"/>
</dbReference>
<feature type="binding site" description="axial binding residue" evidence="21">
    <location>
        <position position="448"/>
    </location>
    <ligand>
        <name>heme</name>
        <dbReference type="ChEBI" id="CHEBI:30413"/>
    </ligand>
    <ligandPart>
        <name>Fe</name>
        <dbReference type="ChEBI" id="CHEBI:18248"/>
    </ligandPart>
</feature>
<reference evidence="23" key="2">
    <citation type="submission" date="2025-09" db="UniProtKB">
        <authorList>
            <consortium name="Ensembl"/>
        </authorList>
    </citation>
    <scope>IDENTIFICATION</scope>
</reference>
<evidence type="ECO:0000256" key="2">
    <source>
        <dbReference type="ARBA" id="ARBA00004586"/>
    </source>
</evidence>
<evidence type="ECO:0000256" key="4">
    <source>
        <dbReference type="ARBA" id="ARBA00022617"/>
    </source>
</evidence>
<dbReference type="EC" id="1.14.14.16" evidence="14"/>
<evidence type="ECO:0000256" key="8">
    <source>
        <dbReference type="ARBA" id="ARBA00023002"/>
    </source>
</evidence>
<keyword evidence="13" id="KW-0755">Steroidogenesis</keyword>
<sequence length="504" mass="56478">MISWVVVMSVPALCAILALVLQWLPGLPKRLLGAPPPHRLPLLTNLWLLCCKEPLHLLLQHLAHSHGDLFSLRLGCRSLIVVSNATLAREVLLRQGRTFGGRQRMVTTDIISRGGQNIAFGDYGTGWRVHRKIVHAALYESAHGSRDMERIVCCEAGQLCSSLTKVAKSGEPIELSDMIGRAVTNVVCTIVFSAAYGEHDPELADILAYNRGIIRSVARHAAVDAFPWLRLFPLPGLRELRCCVATRDALLNRKLQQHVESLDPESPRDLMDRLLISQIKQDQGKGSTPNTYLSNDRLLMTTADIFGAGLETTATTLSWLFAFLLHHPEVQQRIQMELDEKVGRERDPRWEDHSRLPQLEAALCEVLRIRPVAPLLVPHVAMRDTIVGGYSIPCGTQVIVNMWAVHHDERQWENPEVFDPGRFLDVDGELSVKKPWSYFPFGAGPRICLGEVLARHELFIFSAWLLHRFRLIPVPNQPLPSLVGEVGVVLRPPAFSLLLRLRTS</sequence>
<keyword evidence="8 22" id="KW-0560">Oxidoreductase</keyword>
<dbReference type="PROSITE" id="PS00086">
    <property type="entry name" value="CYTOCHROME_P450"/>
    <property type="match status" value="1"/>
</dbReference>
<evidence type="ECO:0000256" key="5">
    <source>
        <dbReference type="ARBA" id="ARBA00022723"/>
    </source>
</evidence>
<keyword evidence="24" id="KW-1185">Reference proteome</keyword>
<evidence type="ECO:0000256" key="11">
    <source>
        <dbReference type="ARBA" id="ARBA00023121"/>
    </source>
</evidence>
<dbReference type="GO" id="GO:0005506">
    <property type="term" value="F:iron ion binding"/>
    <property type="evidence" value="ECO:0007669"/>
    <property type="project" value="InterPro"/>
</dbReference>
<dbReference type="Ensembl" id="ENSEBUT00000005674.1">
    <property type="protein sequence ID" value="ENSEBUP00000005236.1"/>
    <property type="gene ID" value="ENSEBUG00000003588.1"/>
</dbReference>
<keyword evidence="6" id="KW-0256">Endoplasmic reticulum</keyword>
<evidence type="ECO:0000256" key="12">
    <source>
        <dbReference type="ARBA" id="ARBA00023136"/>
    </source>
</evidence>
<evidence type="ECO:0000256" key="6">
    <source>
        <dbReference type="ARBA" id="ARBA00022824"/>
    </source>
</evidence>
<dbReference type="PRINTS" id="PR00463">
    <property type="entry name" value="EP450I"/>
</dbReference>
<evidence type="ECO:0000256" key="14">
    <source>
        <dbReference type="ARBA" id="ARBA00044040"/>
    </source>
</evidence>
<evidence type="ECO:0000256" key="3">
    <source>
        <dbReference type="ARBA" id="ARBA00010617"/>
    </source>
</evidence>
<dbReference type="GO" id="GO:0042448">
    <property type="term" value="P:progesterone metabolic process"/>
    <property type="evidence" value="ECO:0007669"/>
    <property type="project" value="TreeGrafter"/>
</dbReference>
<evidence type="ECO:0000256" key="7">
    <source>
        <dbReference type="ARBA" id="ARBA00022848"/>
    </source>
</evidence>
<keyword evidence="12" id="KW-0472">Membrane</keyword>
<dbReference type="Pfam" id="PF00067">
    <property type="entry name" value="p450"/>
    <property type="match status" value="1"/>
</dbReference>
<evidence type="ECO:0000313" key="24">
    <source>
        <dbReference type="Proteomes" id="UP000694388"/>
    </source>
</evidence>
<dbReference type="GO" id="GO:0004509">
    <property type="term" value="F:steroid 21-monooxygenase activity"/>
    <property type="evidence" value="ECO:0007669"/>
    <property type="project" value="UniProtKB-EC"/>
</dbReference>
<dbReference type="GO" id="GO:0020037">
    <property type="term" value="F:heme binding"/>
    <property type="evidence" value="ECO:0007669"/>
    <property type="project" value="InterPro"/>
</dbReference>